<dbReference type="Pfam" id="PF05930">
    <property type="entry name" value="Phage_AlpA"/>
    <property type="match status" value="1"/>
</dbReference>
<evidence type="ECO:0000313" key="2">
    <source>
        <dbReference type="Proteomes" id="UP000001136"/>
    </source>
</evidence>
<dbReference type="InterPro" id="IPR009061">
    <property type="entry name" value="DNA-bd_dom_put_sf"/>
</dbReference>
<organism evidence="1 2">
    <name type="scientific">Aliarcobacter butzleri (strain RM4018)</name>
    <name type="common">Arcobacter butzleri</name>
    <dbReference type="NCBI Taxonomy" id="367737"/>
    <lineage>
        <taxon>Bacteria</taxon>
        <taxon>Pseudomonadati</taxon>
        <taxon>Campylobacterota</taxon>
        <taxon>Epsilonproteobacteria</taxon>
        <taxon>Campylobacterales</taxon>
        <taxon>Arcobacteraceae</taxon>
        <taxon>Aliarcobacter</taxon>
    </lineage>
</organism>
<dbReference type="EMBL" id="CP000361">
    <property type="protein sequence ID" value="ABV68325.1"/>
    <property type="molecule type" value="Genomic_DNA"/>
</dbReference>
<proteinExistence type="predicted"/>
<dbReference type="AlphaFoldDB" id="A8EWK2"/>
<dbReference type="InterPro" id="IPR010260">
    <property type="entry name" value="AlpA"/>
</dbReference>
<dbReference type="GeneID" id="24304314"/>
<gene>
    <name evidence="1" type="ordered locus">Abu_2111</name>
</gene>
<sequence>MAKQEFKALEEKREHSRKMRMKELSKYVGIPKSTLYLYISKGRFSGIKVSEKVVVYDVAEVEKALFGDVA</sequence>
<dbReference type="HOGENOM" id="CLU_2748969_0_0_7"/>
<evidence type="ECO:0008006" key="3">
    <source>
        <dbReference type="Google" id="ProtNLM"/>
    </source>
</evidence>
<protein>
    <recommendedName>
        <fullName evidence="3">Helix-turn-helix domain-containing protein</fullName>
    </recommendedName>
</protein>
<keyword evidence="2" id="KW-1185">Reference proteome</keyword>
<dbReference type="Proteomes" id="UP000001136">
    <property type="component" value="Chromosome"/>
</dbReference>
<reference evidence="1 2" key="1">
    <citation type="journal article" date="2007" name="PLoS ONE">
        <title>The complete genome sequence and analysis of the Epsilonproteobacterium Arcobacter butzleri.</title>
        <authorList>
            <person name="Miller W.G."/>
            <person name="Parker C.T."/>
            <person name="Rubenfield M."/>
            <person name="Mendz G.L."/>
            <person name="Woesten M.M.S.M."/>
            <person name="Ussery D.W."/>
            <person name="Stolz J.F."/>
            <person name="Binnewies T.T."/>
            <person name="Hallin P.F."/>
            <person name="Wang G."/>
            <person name="Malek J.A."/>
            <person name="Rogosin A."/>
            <person name="Stanker L.H."/>
            <person name="Mandrell R.E."/>
        </authorList>
    </citation>
    <scope>NUCLEOTIDE SEQUENCE [LARGE SCALE GENOMIC DNA]</scope>
    <source>
        <strain evidence="1 2">RM4018</strain>
    </source>
</reference>
<dbReference type="SMR" id="A8EWK2"/>
<name>A8EWK2_ALIB4</name>
<dbReference type="STRING" id="367737.Abu_2111"/>
<dbReference type="RefSeq" id="WP_012147980.1">
    <property type="nucleotide sequence ID" value="NC_009850.1"/>
</dbReference>
<dbReference type="KEGG" id="abu:Abu_2111"/>
<evidence type="ECO:0000313" key="1">
    <source>
        <dbReference type="EMBL" id="ABV68325.1"/>
    </source>
</evidence>
<dbReference type="SUPFAM" id="SSF46955">
    <property type="entry name" value="Putative DNA-binding domain"/>
    <property type="match status" value="1"/>
</dbReference>
<accession>A8EWK2</accession>